<accession>A0A0P1BI72</accession>
<dbReference type="EMBL" id="CCYA01000273">
    <property type="protein sequence ID" value="CEH15993.1"/>
    <property type="molecule type" value="Genomic_DNA"/>
</dbReference>
<reference evidence="1 2" key="1">
    <citation type="submission" date="2014-09" db="EMBL/GenBank/DDBJ databases">
        <authorList>
            <person name="Magalhaes I.L.F."/>
            <person name="Oliveira U."/>
            <person name="Santos F.R."/>
            <person name="Vidigal T.H.D.A."/>
            <person name="Brescovit A.D."/>
            <person name="Santos A.J."/>
        </authorList>
    </citation>
    <scope>NUCLEOTIDE SEQUENCE [LARGE SCALE GENOMIC DNA]</scope>
</reference>
<evidence type="ECO:0000313" key="1">
    <source>
        <dbReference type="EMBL" id="CEH15993.1"/>
    </source>
</evidence>
<evidence type="ECO:0000313" key="2">
    <source>
        <dbReference type="Proteomes" id="UP000054845"/>
    </source>
</evidence>
<dbReference type="AlphaFoldDB" id="A0A0P1BI72"/>
<protein>
    <submittedName>
        <fullName evidence="1">Uncharacterized protein</fullName>
    </submittedName>
</protein>
<dbReference type="Proteomes" id="UP000054845">
    <property type="component" value="Unassembled WGS sequence"/>
</dbReference>
<sequence>MFLLTCWKSVDVVAADGAHEITAAVKAASGIIASKTATGRLASLLFNQQQKYLPEERLFHTPYHINQSCHDSIKEVFCVQKNTNFPCFWHFGDDGNLHLTADASRGLPTPSNHAYYPQWPPESIAATSKNQNFANVLDVPLVQLIALNLNSRASSVCLDQWHILHAFCKLDAFNAPDSFCGRMWKHALHKSESSPIQEMFHSTSKGPGSQAMVNTGTAIALEQNIENAKGAWERVYYCLNQRYAIKFERFTLSANAALAAKEKQWQQTHQSVVSPIAAQAASDAASEVA</sequence>
<keyword evidence="2" id="KW-1185">Reference proteome</keyword>
<proteinExistence type="predicted"/>
<name>A0A0P1BI72_9BASI</name>
<organism evidence="1 2">
    <name type="scientific">Ceraceosorus bombacis</name>
    <dbReference type="NCBI Taxonomy" id="401625"/>
    <lineage>
        <taxon>Eukaryota</taxon>
        <taxon>Fungi</taxon>
        <taxon>Dikarya</taxon>
        <taxon>Basidiomycota</taxon>
        <taxon>Ustilaginomycotina</taxon>
        <taxon>Exobasidiomycetes</taxon>
        <taxon>Ceraceosorales</taxon>
        <taxon>Ceraceosoraceae</taxon>
        <taxon>Ceraceosorus</taxon>
    </lineage>
</organism>